<accession>A0A1G2IS75</accession>
<sequence length="221" mass="24389">MSKTLTPSVTVRDPKGLKFLEVAGAAYNEACLSEAEAQRVKNQSPGLADLIANHIAEHRHEVPPILKLVASAVKVSGSKRFVVDKALLKEANVGWTGSNFNERFLDKVEENVDDATLAIYELRQSAMDVSIRKELGQEREETMLAHFFDLLKKQSKGQEGQDCHLLVNGYVNVAYIRDKNDVLCAVSASWSSGCGCWFVEALSVECPDGWDAGNRFLSRDS</sequence>
<dbReference type="Proteomes" id="UP000178632">
    <property type="component" value="Unassembled WGS sequence"/>
</dbReference>
<evidence type="ECO:0000313" key="2">
    <source>
        <dbReference type="Proteomes" id="UP000178632"/>
    </source>
</evidence>
<dbReference type="EMBL" id="MHPE01000008">
    <property type="protein sequence ID" value="OGZ77472.1"/>
    <property type="molecule type" value="Genomic_DNA"/>
</dbReference>
<organism evidence="1 2">
    <name type="scientific">Candidatus Staskawiczbacteria bacterium RIFCSPLOWO2_12_FULL_37_15</name>
    <dbReference type="NCBI Taxonomy" id="1802218"/>
    <lineage>
        <taxon>Bacteria</taxon>
        <taxon>Candidatus Staskawicziibacteriota</taxon>
    </lineage>
</organism>
<comment type="caution">
    <text evidence="1">The sequence shown here is derived from an EMBL/GenBank/DDBJ whole genome shotgun (WGS) entry which is preliminary data.</text>
</comment>
<protein>
    <submittedName>
        <fullName evidence="1">Uncharacterized protein</fullName>
    </submittedName>
</protein>
<evidence type="ECO:0000313" key="1">
    <source>
        <dbReference type="EMBL" id="OGZ77472.1"/>
    </source>
</evidence>
<gene>
    <name evidence="1" type="ORF">A3G45_03530</name>
</gene>
<proteinExistence type="predicted"/>
<reference evidence="1 2" key="1">
    <citation type="journal article" date="2016" name="Nat. Commun.">
        <title>Thousands of microbial genomes shed light on interconnected biogeochemical processes in an aquifer system.</title>
        <authorList>
            <person name="Anantharaman K."/>
            <person name="Brown C.T."/>
            <person name="Hug L.A."/>
            <person name="Sharon I."/>
            <person name="Castelle C.J."/>
            <person name="Probst A.J."/>
            <person name="Thomas B.C."/>
            <person name="Singh A."/>
            <person name="Wilkins M.J."/>
            <person name="Karaoz U."/>
            <person name="Brodie E.L."/>
            <person name="Williams K.H."/>
            <person name="Hubbard S.S."/>
            <person name="Banfield J.F."/>
        </authorList>
    </citation>
    <scope>NUCLEOTIDE SEQUENCE [LARGE SCALE GENOMIC DNA]</scope>
</reference>
<name>A0A1G2IS75_9BACT</name>
<dbReference type="AlphaFoldDB" id="A0A1G2IS75"/>